<comment type="similarity">
    <text evidence="8">Belongs to the glutamate 5-kinase family.</text>
</comment>
<dbReference type="InterPro" id="IPR001048">
    <property type="entry name" value="Asp/Glu/Uridylate_kinase"/>
</dbReference>
<keyword evidence="6 8" id="KW-0418">Kinase</keyword>
<evidence type="ECO:0000313" key="11">
    <source>
        <dbReference type="Proteomes" id="UP000194003"/>
    </source>
</evidence>
<dbReference type="PROSITE" id="PS50890">
    <property type="entry name" value="PUA"/>
    <property type="match status" value="1"/>
</dbReference>
<feature type="binding site" evidence="8">
    <location>
        <begin position="221"/>
        <end position="227"/>
    </location>
    <ligand>
        <name>ATP</name>
        <dbReference type="ChEBI" id="CHEBI:30616"/>
    </ligand>
</feature>
<keyword evidence="2 8" id="KW-0028">Amino-acid biosynthesis</keyword>
<keyword evidence="1 8" id="KW-0963">Cytoplasm</keyword>
<dbReference type="InterPro" id="IPR036974">
    <property type="entry name" value="PUA_sf"/>
</dbReference>
<name>A0A1Y2K1W7_9PROT</name>
<feature type="domain" description="PUA" evidence="9">
    <location>
        <begin position="287"/>
        <end position="368"/>
    </location>
</feature>
<dbReference type="InterPro" id="IPR036393">
    <property type="entry name" value="AceGlu_kinase-like_sf"/>
</dbReference>
<comment type="caution">
    <text evidence="10">The sequence shown here is derived from an EMBL/GenBank/DDBJ whole genome shotgun (WGS) entry which is preliminary data.</text>
</comment>
<evidence type="ECO:0000256" key="8">
    <source>
        <dbReference type="HAMAP-Rule" id="MF_00456"/>
    </source>
</evidence>
<feature type="binding site" evidence="8">
    <location>
        <position position="159"/>
    </location>
    <ligand>
        <name>substrate</name>
    </ligand>
</feature>
<organism evidence="10 11">
    <name type="scientific">Magnetofaba australis IT-1</name>
    <dbReference type="NCBI Taxonomy" id="1434232"/>
    <lineage>
        <taxon>Bacteria</taxon>
        <taxon>Pseudomonadati</taxon>
        <taxon>Pseudomonadota</taxon>
        <taxon>Magnetococcia</taxon>
        <taxon>Magnetococcales</taxon>
        <taxon>Magnetococcaceae</taxon>
        <taxon>Magnetofaba</taxon>
    </lineage>
</organism>
<dbReference type="CDD" id="cd04242">
    <property type="entry name" value="AAK_G5K_ProB"/>
    <property type="match status" value="1"/>
</dbReference>
<feature type="binding site" evidence="8">
    <location>
        <position position="60"/>
    </location>
    <ligand>
        <name>substrate</name>
    </ligand>
</feature>
<dbReference type="STRING" id="1434232.MAIT1_01613"/>
<evidence type="ECO:0000256" key="4">
    <source>
        <dbReference type="ARBA" id="ARBA00022679"/>
    </source>
</evidence>
<keyword evidence="11" id="KW-1185">Reference proteome</keyword>
<keyword evidence="5 8" id="KW-0547">Nucleotide-binding</keyword>
<evidence type="ECO:0000313" key="10">
    <source>
        <dbReference type="EMBL" id="OSM01606.1"/>
    </source>
</evidence>
<dbReference type="HAMAP" id="MF_00456">
    <property type="entry name" value="ProB"/>
    <property type="match status" value="1"/>
</dbReference>
<dbReference type="InterPro" id="IPR002478">
    <property type="entry name" value="PUA"/>
</dbReference>
<comment type="function">
    <text evidence="8">Catalyzes the transfer of a phosphate group to glutamate to form L-glutamate 5-phosphate.</text>
</comment>
<evidence type="ECO:0000256" key="2">
    <source>
        <dbReference type="ARBA" id="ARBA00022605"/>
    </source>
</evidence>
<dbReference type="FunFam" id="3.40.1160.10:FF:000018">
    <property type="entry name" value="Glutamate 5-kinase"/>
    <property type="match status" value="1"/>
</dbReference>
<evidence type="ECO:0000256" key="1">
    <source>
        <dbReference type="ARBA" id="ARBA00022490"/>
    </source>
</evidence>
<dbReference type="PANTHER" id="PTHR43654">
    <property type="entry name" value="GLUTAMATE 5-KINASE"/>
    <property type="match status" value="1"/>
</dbReference>
<keyword evidence="4 8" id="KW-0808">Transferase</keyword>
<dbReference type="EC" id="2.7.2.11" evidence="8"/>
<dbReference type="UniPathway" id="UPA00098">
    <property type="reaction ID" value="UER00359"/>
</dbReference>
<dbReference type="Pfam" id="PF00696">
    <property type="entry name" value="AA_kinase"/>
    <property type="match status" value="1"/>
</dbReference>
<dbReference type="PROSITE" id="PS00902">
    <property type="entry name" value="GLUTAMATE_5_KINASE"/>
    <property type="match status" value="1"/>
</dbReference>
<comment type="subcellular location">
    <subcellularLocation>
        <location evidence="8">Cytoplasm</location>
    </subcellularLocation>
</comment>
<evidence type="ECO:0000256" key="6">
    <source>
        <dbReference type="ARBA" id="ARBA00022777"/>
    </source>
</evidence>
<dbReference type="InterPro" id="IPR011529">
    <property type="entry name" value="Glu_5kinase"/>
</dbReference>
<dbReference type="PRINTS" id="PR00474">
    <property type="entry name" value="GLU5KINASE"/>
</dbReference>
<sequence length="385" mass="41336">MEQMAEAGWRRVRESKRIVVKIGSNLLAAGEDLRRDWIAERCATLARLMDEGRQIVVVTSGSVAAGTKRLGLGRRPANLREKQAAAAAGQGVLMRVYEEAFAAHGRHVAQILLTRDDVAHRRRYLNARDTLETLLELGLVPVVNENDSVVTAEIRFGDNDTLGALVAGLIEADLLILLSDVDALYDANPRQNPDARPIPVVERVTPEIEKLADGGGSLVGSGGMETKLRAAKMAARVGCQTVLTNGFRPLPIDAVIHNGPVGTLFLAPGDPISSRKRWIAHGLKSEGTLHLDAGAARALLSGKSLLAKGVTAVDGAFDRGAAVFCCDPEGRRLAKGMVNYAAEHLRLIAGHHTSEFESILGFIGDEEVLHRDDMVQLRSGGDGHE</sequence>
<dbReference type="InterPro" id="IPR001057">
    <property type="entry name" value="Glu/AcGlu_kinase"/>
</dbReference>
<dbReference type="InterPro" id="IPR041739">
    <property type="entry name" value="G5K_ProB"/>
</dbReference>
<comment type="pathway">
    <text evidence="8">Amino-acid biosynthesis; L-proline biosynthesis; L-glutamate 5-semialdehyde from L-glutamate: step 1/2.</text>
</comment>
<dbReference type="InterPro" id="IPR019797">
    <property type="entry name" value="Glutamate_5-kinase_CS"/>
</dbReference>
<dbReference type="OrthoDB" id="9804434at2"/>
<dbReference type="EMBL" id="LVJN01000020">
    <property type="protein sequence ID" value="OSM01606.1"/>
    <property type="molecule type" value="Genomic_DNA"/>
</dbReference>
<dbReference type="SUPFAM" id="SSF88697">
    <property type="entry name" value="PUA domain-like"/>
    <property type="match status" value="1"/>
</dbReference>
<evidence type="ECO:0000256" key="3">
    <source>
        <dbReference type="ARBA" id="ARBA00022650"/>
    </source>
</evidence>
<dbReference type="Proteomes" id="UP000194003">
    <property type="component" value="Unassembled WGS sequence"/>
</dbReference>
<dbReference type="GO" id="GO:0055129">
    <property type="term" value="P:L-proline biosynthetic process"/>
    <property type="evidence" value="ECO:0007669"/>
    <property type="project" value="UniProtKB-UniRule"/>
</dbReference>
<evidence type="ECO:0000259" key="9">
    <source>
        <dbReference type="SMART" id="SM00359"/>
    </source>
</evidence>
<keyword evidence="3 8" id="KW-0641">Proline biosynthesis</keyword>
<dbReference type="GO" id="GO:0004349">
    <property type="term" value="F:glutamate 5-kinase activity"/>
    <property type="evidence" value="ECO:0007669"/>
    <property type="project" value="UniProtKB-UniRule"/>
</dbReference>
<dbReference type="NCBIfam" id="TIGR01027">
    <property type="entry name" value="proB"/>
    <property type="match status" value="1"/>
</dbReference>
<dbReference type="CDD" id="cd21157">
    <property type="entry name" value="PUA_G5K"/>
    <property type="match status" value="1"/>
</dbReference>
<dbReference type="PANTHER" id="PTHR43654:SF1">
    <property type="entry name" value="ISOPENTENYL PHOSPHATE KINASE"/>
    <property type="match status" value="1"/>
</dbReference>
<dbReference type="GO" id="GO:0005829">
    <property type="term" value="C:cytosol"/>
    <property type="evidence" value="ECO:0007669"/>
    <property type="project" value="TreeGrafter"/>
</dbReference>
<accession>A0A1Y2K1W7</accession>
<feature type="binding site" evidence="8">
    <location>
        <begin position="179"/>
        <end position="180"/>
    </location>
    <ligand>
        <name>ATP</name>
        <dbReference type="ChEBI" id="CHEBI:30616"/>
    </ligand>
</feature>
<keyword evidence="7 8" id="KW-0067">ATP-binding</keyword>
<feature type="binding site" evidence="8">
    <location>
        <position position="147"/>
    </location>
    <ligand>
        <name>substrate</name>
    </ligand>
</feature>
<dbReference type="InterPro" id="IPR005715">
    <property type="entry name" value="Glu_5kinase/COase_Synthase"/>
</dbReference>
<proteinExistence type="inferred from homology"/>
<dbReference type="AlphaFoldDB" id="A0A1Y2K1W7"/>
<protein>
    <recommendedName>
        <fullName evidence="8">Glutamate 5-kinase</fullName>
        <ecNumber evidence="8">2.7.2.11</ecNumber>
    </recommendedName>
    <alternativeName>
        <fullName evidence="8">Gamma-glutamyl kinase</fullName>
        <shortName evidence="8">GK</shortName>
    </alternativeName>
</protein>
<dbReference type="Gene3D" id="3.40.1160.10">
    <property type="entry name" value="Acetylglutamate kinase-like"/>
    <property type="match status" value="1"/>
</dbReference>
<feature type="binding site" evidence="8">
    <location>
        <position position="21"/>
    </location>
    <ligand>
        <name>ATP</name>
        <dbReference type="ChEBI" id="CHEBI:30616"/>
    </ligand>
</feature>
<dbReference type="PIRSF" id="PIRSF000729">
    <property type="entry name" value="GK"/>
    <property type="match status" value="1"/>
</dbReference>
<dbReference type="Gene3D" id="2.30.130.10">
    <property type="entry name" value="PUA domain"/>
    <property type="match status" value="1"/>
</dbReference>
<reference evidence="10 11" key="1">
    <citation type="journal article" date="2016" name="BMC Genomics">
        <title>Combined genomic and structural analyses of a cultured magnetotactic bacterium reveals its niche adaptation to a dynamic environment.</title>
        <authorList>
            <person name="Araujo A.C."/>
            <person name="Morillo V."/>
            <person name="Cypriano J."/>
            <person name="Teixeira L.C."/>
            <person name="Leao P."/>
            <person name="Lyra S."/>
            <person name="Almeida L.G."/>
            <person name="Bazylinski D.A."/>
            <person name="Vasconcellos A.T."/>
            <person name="Abreu F."/>
            <person name="Lins U."/>
        </authorList>
    </citation>
    <scope>NUCLEOTIDE SEQUENCE [LARGE SCALE GENOMIC DNA]</scope>
    <source>
        <strain evidence="10 11">IT-1</strain>
    </source>
</reference>
<evidence type="ECO:0000256" key="7">
    <source>
        <dbReference type="ARBA" id="ARBA00022840"/>
    </source>
</evidence>
<gene>
    <name evidence="8" type="primary">proB</name>
    <name evidence="10" type="ORF">MAIT1_01613</name>
</gene>
<dbReference type="Pfam" id="PF01472">
    <property type="entry name" value="PUA"/>
    <property type="match status" value="1"/>
</dbReference>
<evidence type="ECO:0000256" key="5">
    <source>
        <dbReference type="ARBA" id="ARBA00022741"/>
    </source>
</evidence>
<dbReference type="SMART" id="SM00359">
    <property type="entry name" value="PUA"/>
    <property type="match status" value="1"/>
</dbReference>
<dbReference type="SUPFAM" id="SSF53633">
    <property type="entry name" value="Carbamate kinase-like"/>
    <property type="match status" value="1"/>
</dbReference>
<dbReference type="GO" id="GO:0005524">
    <property type="term" value="F:ATP binding"/>
    <property type="evidence" value="ECO:0007669"/>
    <property type="project" value="UniProtKB-KW"/>
</dbReference>
<dbReference type="InterPro" id="IPR015947">
    <property type="entry name" value="PUA-like_sf"/>
</dbReference>
<comment type="catalytic activity">
    <reaction evidence="8">
        <text>L-glutamate + ATP = L-glutamyl 5-phosphate + ADP</text>
        <dbReference type="Rhea" id="RHEA:14877"/>
        <dbReference type="ChEBI" id="CHEBI:29985"/>
        <dbReference type="ChEBI" id="CHEBI:30616"/>
        <dbReference type="ChEBI" id="CHEBI:58274"/>
        <dbReference type="ChEBI" id="CHEBI:456216"/>
        <dbReference type="EC" id="2.7.2.11"/>
    </reaction>
</comment>
<dbReference type="GO" id="GO:0003723">
    <property type="term" value="F:RNA binding"/>
    <property type="evidence" value="ECO:0007669"/>
    <property type="project" value="InterPro"/>
</dbReference>